<dbReference type="EMBL" id="VSRR010003031">
    <property type="protein sequence ID" value="MPC34336.1"/>
    <property type="molecule type" value="Genomic_DNA"/>
</dbReference>
<protein>
    <submittedName>
        <fullName evidence="2">Uncharacterized protein</fullName>
    </submittedName>
</protein>
<proteinExistence type="predicted"/>
<dbReference type="Proteomes" id="UP000324222">
    <property type="component" value="Unassembled WGS sequence"/>
</dbReference>
<organism evidence="2 3">
    <name type="scientific">Portunus trituberculatus</name>
    <name type="common">Swimming crab</name>
    <name type="synonym">Neptunus trituberculatus</name>
    <dbReference type="NCBI Taxonomy" id="210409"/>
    <lineage>
        <taxon>Eukaryota</taxon>
        <taxon>Metazoa</taxon>
        <taxon>Ecdysozoa</taxon>
        <taxon>Arthropoda</taxon>
        <taxon>Crustacea</taxon>
        <taxon>Multicrustacea</taxon>
        <taxon>Malacostraca</taxon>
        <taxon>Eumalacostraca</taxon>
        <taxon>Eucarida</taxon>
        <taxon>Decapoda</taxon>
        <taxon>Pleocyemata</taxon>
        <taxon>Brachyura</taxon>
        <taxon>Eubrachyura</taxon>
        <taxon>Portunoidea</taxon>
        <taxon>Portunidae</taxon>
        <taxon>Portuninae</taxon>
        <taxon>Portunus</taxon>
    </lineage>
</organism>
<evidence type="ECO:0000313" key="3">
    <source>
        <dbReference type="Proteomes" id="UP000324222"/>
    </source>
</evidence>
<dbReference type="AlphaFoldDB" id="A0A5B7EMA9"/>
<sequence length="60" mass="6565">MKERNRIDRYRETSKLDGASGTMRALGSEGLQAHEFESCPRSECSLGFITRGNGFLAGGL</sequence>
<name>A0A5B7EMA9_PORTR</name>
<accession>A0A5B7EMA9</accession>
<feature type="region of interest" description="Disordered" evidence="1">
    <location>
        <begin position="1"/>
        <end position="22"/>
    </location>
</feature>
<evidence type="ECO:0000256" key="1">
    <source>
        <dbReference type="SAM" id="MobiDB-lite"/>
    </source>
</evidence>
<evidence type="ECO:0000313" key="2">
    <source>
        <dbReference type="EMBL" id="MPC34336.1"/>
    </source>
</evidence>
<feature type="compositionally biased region" description="Basic and acidic residues" evidence="1">
    <location>
        <begin position="1"/>
        <end position="15"/>
    </location>
</feature>
<keyword evidence="3" id="KW-1185">Reference proteome</keyword>
<comment type="caution">
    <text evidence="2">The sequence shown here is derived from an EMBL/GenBank/DDBJ whole genome shotgun (WGS) entry which is preliminary data.</text>
</comment>
<gene>
    <name evidence="2" type="ORF">E2C01_027721</name>
</gene>
<reference evidence="2 3" key="1">
    <citation type="submission" date="2019-05" db="EMBL/GenBank/DDBJ databases">
        <title>Another draft genome of Portunus trituberculatus and its Hox gene families provides insights of decapod evolution.</title>
        <authorList>
            <person name="Jeong J.-H."/>
            <person name="Song I."/>
            <person name="Kim S."/>
            <person name="Choi T."/>
            <person name="Kim D."/>
            <person name="Ryu S."/>
            <person name="Kim W."/>
        </authorList>
    </citation>
    <scope>NUCLEOTIDE SEQUENCE [LARGE SCALE GENOMIC DNA]</scope>
    <source>
        <tissue evidence="2">Muscle</tissue>
    </source>
</reference>